<dbReference type="SUPFAM" id="SSF56436">
    <property type="entry name" value="C-type lectin-like"/>
    <property type="match status" value="1"/>
</dbReference>
<keyword evidence="5 17" id="KW-0812">Transmembrane</keyword>
<evidence type="ECO:0000256" key="16">
    <source>
        <dbReference type="PROSITE-ProRule" id="PRU00076"/>
    </source>
</evidence>
<evidence type="ECO:0000256" key="7">
    <source>
        <dbReference type="ARBA" id="ARBA00022734"/>
    </source>
</evidence>
<keyword evidence="7" id="KW-0430">Lectin</keyword>
<dbReference type="InterPro" id="IPR000152">
    <property type="entry name" value="EGF-type_Asp/Asn_hydroxyl_site"/>
</dbReference>
<dbReference type="SMART" id="SM00181">
    <property type="entry name" value="EGF"/>
    <property type="match status" value="3"/>
</dbReference>
<dbReference type="PANTHER" id="PTHR14789:SF9">
    <property type="entry name" value="THROMBOMODULIN"/>
    <property type="match status" value="1"/>
</dbReference>
<keyword evidence="9 17" id="KW-1133">Transmembrane helix</keyword>
<keyword evidence="4" id="KW-0254">Endocytosis</keyword>
<dbReference type="FunFam" id="2.10.25.10:FF:000009">
    <property type="entry name" value="Low-density lipoprotein receptor isoform 1"/>
    <property type="match status" value="1"/>
</dbReference>
<dbReference type="InterPro" id="IPR018097">
    <property type="entry name" value="EGF_Ca-bd_CS"/>
</dbReference>
<name>A0AAN9CZT0_9TELE</name>
<dbReference type="GO" id="GO:0016020">
    <property type="term" value="C:membrane"/>
    <property type="evidence" value="ECO:0007669"/>
    <property type="project" value="UniProtKB-SubCell"/>
</dbReference>
<evidence type="ECO:0000256" key="17">
    <source>
        <dbReference type="SAM" id="Phobius"/>
    </source>
</evidence>
<dbReference type="PROSITE" id="PS01187">
    <property type="entry name" value="EGF_CA"/>
    <property type="match status" value="1"/>
</dbReference>
<keyword evidence="12" id="KW-0675">Receptor</keyword>
<evidence type="ECO:0000256" key="13">
    <source>
        <dbReference type="ARBA" id="ARBA00023180"/>
    </source>
</evidence>
<evidence type="ECO:0000256" key="11">
    <source>
        <dbReference type="ARBA" id="ARBA00023157"/>
    </source>
</evidence>
<dbReference type="EMBL" id="JAYKXH010000011">
    <property type="protein sequence ID" value="KAK7153309.1"/>
    <property type="molecule type" value="Genomic_DNA"/>
</dbReference>
<evidence type="ECO:0000256" key="12">
    <source>
        <dbReference type="ARBA" id="ARBA00023170"/>
    </source>
</evidence>
<feature type="transmembrane region" description="Helical" evidence="17">
    <location>
        <begin position="303"/>
        <end position="324"/>
    </location>
</feature>
<sequence length="354" mass="39074">MDSYGQTILIFIVFISYCAGLGHSCACSSNLKHCANIYQIPADFQTAQENCRERGGQLSIQPNVSDKVFGFLLDNMIGHFWIGQHFPKDECSSNTSALREREMATELTNLESAETACVPLCVSISSDRRLTVKPCAEKLDGFLCEDPRGDLCKGSVVILDNAQCMYAPCEHKCIPMGTGYRCSCLERFRPNARDPRRCDFYCATTVCEALCMNGGTACWCPEGFVRSEQTCEDIDECESNHDCAHKCMNTIGSYRCECYPPFILVNGSECVLELSLGLFNGQVFTTPSPNYIARGGLTTPGEYVGLIIFLVVAAFALLVLVCYLRGRKPTVQECNPPDYEEFQGSVSKGMKTAT</sequence>
<dbReference type="SMART" id="SM00179">
    <property type="entry name" value="EGF_CA"/>
    <property type="match status" value="2"/>
</dbReference>
<dbReference type="InterPro" id="IPR016187">
    <property type="entry name" value="CTDL_fold"/>
</dbReference>
<dbReference type="SUPFAM" id="SSF57196">
    <property type="entry name" value="EGF/Laminin"/>
    <property type="match status" value="1"/>
</dbReference>
<evidence type="ECO:0000256" key="2">
    <source>
        <dbReference type="ARBA" id="ARBA00019822"/>
    </source>
</evidence>
<evidence type="ECO:0000256" key="3">
    <source>
        <dbReference type="ARBA" id="ARBA00022536"/>
    </source>
</evidence>
<keyword evidence="3 16" id="KW-0245">EGF-like domain</keyword>
<evidence type="ECO:0000256" key="6">
    <source>
        <dbReference type="ARBA" id="ARBA00022729"/>
    </source>
</evidence>
<comment type="subunit">
    <text evidence="15">Interacts with ITGAL, ITGAM and ITGB2. Interacts with thrombin/F2; this interaction switches the specificity of thrombin from a procoagulant to an anticoagulant and antifibrinolytic protease. Interacts with ANGP1 and ANGP2; these interactions significantly inhibit the generation of activated PC and TAFIa/CPB2 by the thrombin/thrombomodulin complex. Interacts with PF4; this interaction enhances generation of activated protein C. Interacts with HMGB1; this interaction inhibits HMGB1 inflammatory activity.</text>
</comment>
<evidence type="ECO:0000256" key="14">
    <source>
        <dbReference type="ARBA" id="ARBA00045242"/>
    </source>
</evidence>
<keyword evidence="10 17" id="KW-0472">Membrane</keyword>
<feature type="signal peptide" evidence="18">
    <location>
        <begin position="1"/>
        <end position="20"/>
    </location>
</feature>
<evidence type="ECO:0000259" key="19">
    <source>
        <dbReference type="PROSITE" id="PS50026"/>
    </source>
</evidence>
<evidence type="ECO:0000256" key="18">
    <source>
        <dbReference type="SAM" id="SignalP"/>
    </source>
</evidence>
<dbReference type="Gene3D" id="2.10.25.10">
    <property type="entry name" value="Laminin"/>
    <property type="match status" value="2"/>
</dbReference>
<dbReference type="GO" id="GO:0005509">
    <property type="term" value="F:calcium ion binding"/>
    <property type="evidence" value="ECO:0007669"/>
    <property type="project" value="InterPro"/>
</dbReference>
<dbReference type="PROSITE" id="PS00010">
    <property type="entry name" value="ASX_HYDROXYL"/>
    <property type="match status" value="1"/>
</dbReference>
<organism evidence="20 21">
    <name type="scientific">Phoxinus phoxinus</name>
    <name type="common">Eurasian minnow</name>
    <dbReference type="NCBI Taxonomy" id="58324"/>
    <lineage>
        <taxon>Eukaryota</taxon>
        <taxon>Metazoa</taxon>
        <taxon>Chordata</taxon>
        <taxon>Craniata</taxon>
        <taxon>Vertebrata</taxon>
        <taxon>Euteleostomi</taxon>
        <taxon>Actinopterygii</taxon>
        <taxon>Neopterygii</taxon>
        <taxon>Teleostei</taxon>
        <taxon>Ostariophysi</taxon>
        <taxon>Cypriniformes</taxon>
        <taxon>Leuciscidae</taxon>
        <taxon>Phoxininae</taxon>
        <taxon>Phoxinus</taxon>
    </lineage>
</organism>
<dbReference type="Pfam" id="PF07645">
    <property type="entry name" value="EGF_CA"/>
    <property type="match status" value="1"/>
</dbReference>
<evidence type="ECO:0000256" key="1">
    <source>
        <dbReference type="ARBA" id="ARBA00004479"/>
    </source>
</evidence>
<dbReference type="InterPro" id="IPR049883">
    <property type="entry name" value="NOTCH1_EGF-like"/>
</dbReference>
<dbReference type="GO" id="GO:0004888">
    <property type="term" value="F:transmembrane signaling receptor activity"/>
    <property type="evidence" value="ECO:0007669"/>
    <property type="project" value="InterPro"/>
</dbReference>
<dbReference type="Proteomes" id="UP001364617">
    <property type="component" value="Unassembled WGS sequence"/>
</dbReference>
<keyword evidence="6 18" id="KW-0732">Signal</keyword>
<dbReference type="GO" id="GO:0030246">
    <property type="term" value="F:carbohydrate binding"/>
    <property type="evidence" value="ECO:0007669"/>
    <property type="project" value="UniProtKB-KW"/>
</dbReference>
<dbReference type="InterPro" id="IPR015149">
    <property type="entry name" value="Tme5_EGF-like"/>
</dbReference>
<comment type="function">
    <text evidence="14">Endothelial cell receptor that plays a critical role in regulating several physiological processes including hemostasis, coagulation, fibrinolysis, inflammation, and angiogenesis. Acts as a cofactor for thrombin activation of protein C/PROC on the surface of vascular endothelial cells leading to initiation of the activated protein C anticoagulant pathway. Also accelerates the activation of the plasma carboxypeptidase B2/CPB2, which catalyzes removal of C-terminal basic amino acids from its substrates including kinins or anaphylatoxins leading to fibrinolysis inhibition. Plays critical protective roles in changing the cleavage specificity of protease-activated receptor 1/PAR1, inhibiting endothelial cell permeability and inflammation. Suppresses inflammation distinctly from its anticoagulant cofactor activity by sequestering HMGB1 thereby preventing it from engaging cellular receptors such as RAGE and contributing to the inflammatory response.</text>
</comment>
<proteinExistence type="predicted"/>
<dbReference type="InterPro" id="IPR000742">
    <property type="entry name" value="EGF"/>
</dbReference>
<accession>A0AAN9CZT0</accession>
<gene>
    <name evidence="20" type="ORF">R3I93_011266</name>
</gene>
<comment type="subcellular location">
    <subcellularLocation>
        <location evidence="1">Membrane</location>
        <topology evidence="1">Single-pass type I membrane protein</topology>
    </subcellularLocation>
</comment>
<reference evidence="20 21" key="1">
    <citation type="submission" date="2024-02" db="EMBL/GenBank/DDBJ databases">
        <title>Chromosome-level genome assembly of the Eurasian Minnow (Phoxinus phoxinus).</title>
        <authorList>
            <person name="Oriowo T.O."/>
            <person name="Martin S."/>
            <person name="Stange M."/>
            <person name="Chrysostomakis Y."/>
            <person name="Brown T."/>
            <person name="Winkler S."/>
            <person name="Kukowka S."/>
            <person name="Myers E.W."/>
            <person name="Bohne A."/>
        </authorList>
    </citation>
    <scope>NUCLEOTIDE SEQUENCE [LARGE SCALE GENOMIC DNA]</scope>
    <source>
        <strain evidence="20">ZFMK-TIS-60720</strain>
        <tissue evidence="20">Whole Organism</tissue>
    </source>
</reference>
<dbReference type="InterPro" id="IPR051505">
    <property type="entry name" value="C-type_lectin_domain"/>
</dbReference>
<feature type="domain" description="EGF-like" evidence="19">
    <location>
        <begin position="233"/>
        <end position="268"/>
    </location>
</feature>
<dbReference type="Gene3D" id="3.10.100.10">
    <property type="entry name" value="Mannose-Binding Protein A, subunit A"/>
    <property type="match status" value="1"/>
</dbReference>
<comment type="caution">
    <text evidence="16">Lacks conserved residue(s) required for the propagation of feature annotation.</text>
</comment>
<dbReference type="Pfam" id="PF09064">
    <property type="entry name" value="EGF_Tme5"/>
    <property type="match status" value="1"/>
</dbReference>
<dbReference type="PROSITE" id="PS50026">
    <property type="entry name" value="EGF_3"/>
    <property type="match status" value="1"/>
</dbReference>
<dbReference type="InterPro" id="IPR001881">
    <property type="entry name" value="EGF-like_Ca-bd_dom"/>
</dbReference>
<evidence type="ECO:0000256" key="15">
    <source>
        <dbReference type="ARBA" id="ARBA00046453"/>
    </source>
</evidence>
<evidence type="ECO:0000256" key="8">
    <source>
        <dbReference type="ARBA" id="ARBA00022737"/>
    </source>
</evidence>
<evidence type="ECO:0000256" key="4">
    <source>
        <dbReference type="ARBA" id="ARBA00022583"/>
    </source>
</evidence>
<dbReference type="InterPro" id="IPR016186">
    <property type="entry name" value="C-type_lectin-like/link_sf"/>
</dbReference>
<evidence type="ECO:0000313" key="20">
    <source>
        <dbReference type="EMBL" id="KAK7153309.1"/>
    </source>
</evidence>
<evidence type="ECO:0000256" key="5">
    <source>
        <dbReference type="ARBA" id="ARBA00022692"/>
    </source>
</evidence>
<feature type="chain" id="PRO_5043007500" description="Thrombomodulin" evidence="18">
    <location>
        <begin position="21"/>
        <end position="354"/>
    </location>
</feature>
<keyword evidence="13" id="KW-0325">Glycoprotein</keyword>
<evidence type="ECO:0000256" key="10">
    <source>
        <dbReference type="ARBA" id="ARBA00023136"/>
    </source>
</evidence>
<evidence type="ECO:0000256" key="9">
    <source>
        <dbReference type="ARBA" id="ARBA00022989"/>
    </source>
</evidence>
<keyword evidence="8" id="KW-0677">Repeat</keyword>
<comment type="caution">
    <text evidence="20">The sequence shown here is derived from an EMBL/GenBank/DDBJ whole genome shotgun (WGS) entry which is preliminary data.</text>
</comment>
<dbReference type="AlphaFoldDB" id="A0AAN9CZT0"/>
<keyword evidence="21" id="KW-1185">Reference proteome</keyword>
<keyword evidence="11 16" id="KW-1015">Disulfide bond</keyword>
<dbReference type="GO" id="GO:0006897">
    <property type="term" value="P:endocytosis"/>
    <property type="evidence" value="ECO:0007669"/>
    <property type="project" value="UniProtKB-KW"/>
</dbReference>
<evidence type="ECO:0000313" key="21">
    <source>
        <dbReference type="Proteomes" id="UP001364617"/>
    </source>
</evidence>
<dbReference type="PANTHER" id="PTHR14789">
    <property type="entry name" value="CHONDROLECTIN VARIANT CHODLFDELTAE"/>
    <property type="match status" value="1"/>
</dbReference>
<feature type="disulfide bond" evidence="16">
    <location>
        <begin position="237"/>
        <end position="247"/>
    </location>
</feature>
<dbReference type="CDD" id="cd00054">
    <property type="entry name" value="EGF_CA"/>
    <property type="match status" value="1"/>
</dbReference>
<protein>
    <recommendedName>
        <fullName evidence="2">Thrombomodulin</fullName>
    </recommendedName>
</protein>